<dbReference type="AlphaFoldDB" id="A0AAU7Y9F9"/>
<reference evidence="2" key="1">
    <citation type="submission" date="2023-08" db="EMBL/GenBank/DDBJ databases">
        <title>Increased levels of nutrients transform a symbiont into a lethal pathobiont.</title>
        <authorList>
            <person name="Lachnit T."/>
            <person name="Ulrich L."/>
            <person name="Willmer F.M."/>
            <person name="Hasenbein T."/>
            <person name="Steiner L.X."/>
            <person name="Wolters M."/>
            <person name="Herbst E.M."/>
            <person name="Deines P."/>
        </authorList>
    </citation>
    <scope>NUCLEOTIDE SEQUENCE</scope>
    <source>
        <strain evidence="2">T3</strain>
    </source>
</reference>
<evidence type="ECO:0000313" key="2">
    <source>
        <dbReference type="EMBL" id="XBY66930.1"/>
    </source>
</evidence>
<dbReference type="GO" id="GO:0046690">
    <property type="term" value="P:response to tellurium ion"/>
    <property type="evidence" value="ECO:0007669"/>
    <property type="project" value="UniProtKB-KW"/>
</dbReference>
<dbReference type="PANTHER" id="PTHR32097:SF18">
    <property type="entry name" value="RING-TYPE DOMAIN-CONTAINING PROTEIN"/>
    <property type="match status" value="1"/>
</dbReference>
<dbReference type="RefSeq" id="WP_350448582.1">
    <property type="nucleotide sequence ID" value="NZ_CP158373.1"/>
</dbReference>
<organism evidence="2">
    <name type="scientific">Pseudomonas solani</name>
    <dbReference type="NCBI Taxonomy" id="2731552"/>
    <lineage>
        <taxon>Bacteria</taxon>
        <taxon>Pseudomonadati</taxon>
        <taxon>Pseudomonadota</taxon>
        <taxon>Gammaproteobacteria</taxon>
        <taxon>Pseudomonadales</taxon>
        <taxon>Pseudomonadaceae</taxon>
        <taxon>Pseudomonas</taxon>
    </lineage>
</organism>
<sequence length="687" mass="77753">MNGIFLRRCRKFAVSPGEGGASLAQVAMVQKETEQLGFVLSESLAERLLTLSPEQLARVLRDLRRHLAPMTGAHREHRPLFPDFPAGSLALDEAQLYQRAVLHYLTLQRLRLQDPSLPAPLLHHRQPLEIDLGTQEEFERLCTRLAASRTSLSADDKADLQWFVRQYRDKVLDLLPEEIPFKENLALIAAWLLRFVPGERAERFVDQRIGTATDVLRLAVALCDGDVSLAEPCRFKGFKRRERRRLLALLEACGDPTEDMRRWPERWKRLGEGLHPGDYRSQCPRTWQAFQVLREGLPFSGFNGQVERDLETGRVEAASQRLATRPGEMARRLDHLLRTSPQPDAVLKQFAEVAQQVATPVLLQALAQFEHRGHAPLRTFFPKGDAARAWTLPDRRAPIAPEHLADAIALIRATLVARFASRPPLGRCYLAPELADRVVPLAQRSASRSLRTLVRGSRMPLPESRYIRLFLWWTNGHSRTDIDLSTAFFDGDFVYRDLVAYYNLHGYGGHHSGDIVDAPQGAAEFIDLDLQLLRDKGLRFVVPCVNSYTNQPYCDLPECFAGWMARSDVDSGEAFEARTVEDRLDLSANQRTCLPFIIDLEQRCILWTDIGLGGYPRWNNVANNLSGISLMLRAMTSLAAPDLHTLFALHAEARGSRVDRPEQADTLFGLREGITPFDTDRIRAEFL</sequence>
<proteinExistence type="predicted"/>
<dbReference type="InterPro" id="IPR003325">
    <property type="entry name" value="TerD"/>
</dbReference>
<keyword evidence="1" id="KW-0778">Tellurium resistance</keyword>
<dbReference type="EMBL" id="CP158373">
    <property type="protein sequence ID" value="XBY66930.1"/>
    <property type="molecule type" value="Genomic_DNA"/>
</dbReference>
<evidence type="ECO:0000256" key="1">
    <source>
        <dbReference type="ARBA" id="ARBA00022686"/>
    </source>
</evidence>
<dbReference type="InterPro" id="IPR051324">
    <property type="entry name" value="Stress/Tellurium_Resist"/>
</dbReference>
<gene>
    <name evidence="2" type="ORF">ABS648_14525</name>
</gene>
<protein>
    <submittedName>
        <fullName evidence="2">TerD family protein</fullName>
    </submittedName>
</protein>
<dbReference type="PANTHER" id="PTHR32097">
    <property type="entry name" value="CAMP-BINDING PROTEIN 1-RELATED"/>
    <property type="match status" value="1"/>
</dbReference>
<name>A0AAU7Y9F9_9PSED</name>
<dbReference type="CDD" id="cd06974">
    <property type="entry name" value="TerD_like"/>
    <property type="match status" value="1"/>
</dbReference>
<accession>A0AAU7Y9F9</accession>